<dbReference type="EMBL" id="KN847044">
    <property type="protein sequence ID" value="KIW26479.1"/>
    <property type="molecule type" value="Genomic_DNA"/>
</dbReference>
<evidence type="ECO:0000256" key="3">
    <source>
        <dbReference type="PROSITE-ProRule" id="PRU00023"/>
    </source>
</evidence>
<dbReference type="PANTHER" id="PTHR24198:SF165">
    <property type="entry name" value="ANKYRIN REPEAT-CONTAINING PROTEIN-RELATED"/>
    <property type="match status" value="1"/>
</dbReference>
<keyword evidence="1" id="KW-0677">Repeat</keyword>
<dbReference type="VEuPathDB" id="FungiDB:PV07_09572"/>
<protein>
    <recommendedName>
        <fullName evidence="4">Nephrocystin 3-like N-terminal domain-containing protein</fullName>
    </recommendedName>
</protein>
<dbReference type="STRING" id="569365.A0A0D2CSC5"/>
<dbReference type="Pfam" id="PF12796">
    <property type="entry name" value="Ank_2"/>
    <property type="match status" value="3"/>
</dbReference>
<proteinExistence type="predicted"/>
<dbReference type="Proteomes" id="UP000054466">
    <property type="component" value="Unassembled WGS sequence"/>
</dbReference>
<dbReference type="SMART" id="SM00248">
    <property type="entry name" value="ANK"/>
    <property type="match status" value="9"/>
</dbReference>
<dbReference type="PROSITE" id="PS50297">
    <property type="entry name" value="ANK_REP_REGION"/>
    <property type="match status" value="1"/>
</dbReference>
<dbReference type="SUPFAM" id="SSF48403">
    <property type="entry name" value="Ankyrin repeat"/>
    <property type="match status" value="2"/>
</dbReference>
<dbReference type="Pfam" id="PF00023">
    <property type="entry name" value="Ank"/>
    <property type="match status" value="1"/>
</dbReference>
<dbReference type="PANTHER" id="PTHR24198">
    <property type="entry name" value="ANKYRIN REPEAT AND PROTEIN KINASE DOMAIN-CONTAINING PROTEIN"/>
    <property type="match status" value="1"/>
</dbReference>
<evidence type="ECO:0000313" key="5">
    <source>
        <dbReference type="EMBL" id="KIW26479.1"/>
    </source>
</evidence>
<dbReference type="InterPro" id="IPR036770">
    <property type="entry name" value="Ankyrin_rpt-contain_sf"/>
</dbReference>
<dbReference type="Gene3D" id="3.40.50.300">
    <property type="entry name" value="P-loop containing nucleotide triphosphate hydrolases"/>
    <property type="match status" value="1"/>
</dbReference>
<gene>
    <name evidence="5" type="ORF">PV07_09572</name>
</gene>
<dbReference type="SUPFAM" id="SSF52540">
    <property type="entry name" value="P-loop containing nucleoside triphosphate hydrolases"/>
    <property type="match status" value="1"/>
</dbReference>
<sequence length="918" mass="103571">MAPRQTSFEQYGNIDGSDIVLGNQSLHAEQINFGTGSDNSYNEMMQQFGQFNNDGFRYQVECPHGQTLGWSESHPDIKSWLSDSSSLVWIVGNPGAGKTVLAKHLLTTLEDKNKRTIYFFCDRRKKETSQVVSILTSLIHQCMLQISRLGWGHCKPEYETRGPKLLESTWGLSNIFINMMSDPGPEEWYCIIDALDDCDETETTELFKCLVEKPQASTNNHYQKPRFFITSRPCEAIRSKICKLENAKIVHFTDTDGKQLNESDIKQYIADHVRGFRHYRMDENQRMTTEGDLVEKAAGNFRWTVSMIHLLRKEAPDKYNDLVKSIPAEMKTMVAEIVARAQTQTLSLLGLVAVVQRPLSTAELAAITNLKGSPLANLISLGSTGDEVRDRIRLGEEALKIQGDRIHFFHPSLRDYLLQTWPEDKFQQLHLEVAETCLMYLTSTGESYHPFRESEKAKCAAKYKVLVDTQPFVEYAAAFWPAHVQLVGFSRLRTLWPLLFKTMHVTRCRELSFQVYKFFNHEEHIQNQSFLHILAHHNLTSVTELALSASQHGKIDLDLNARDSKRRTPLWWAVAKNRVEMVELLLNDQGVDFNARDDEGMSPVMVSAWKGFTDVTKIFLRPGFSAKVSWSDQHRCTCLYWAATSGSEDVVRLLLEQSEVVEGIANPNLGPSPLATAARKGHVQIVTALLEHGASPNAKDDDDGRAALSWAAGSGHAPVVDQLLRCRDIDLADTDRKRKWTAFQWAAAQQKAEIAGKILDAMAKRSHHDGRDLISELFLEVAAKGQDEALGIVLERHCLNPDWRDRYRSARRTALFLAAEHGHAAIVRTLVSSGWVDVNARDDKGKTALMWAADEGRTSVVQELLALEEIDIPAVDLEGRGASDWAQASNHKDIQRLIEEKQYQKVQRSRSRGSSGTA</sequence>
<feature type="repeat" description="ANK" evidence="3">
    <location>
        <begin position="565"/>
        <end position="598"/>
    </location>
</feature>
<dbReference type="InterPro" id="IPR056884">
    <property type="entry name" value="NPHP3-like_N"/>
</dbReference>
<dbReference type="RefSeq" id="XP_016246695.1">
    <property type="nucleotide sequence ID" value="XM_016396839.1"/>
</dbReference>
<evidence type="ECO:0000313" key="6">
    <source>
        <dbReference type="Proteomes" id="UP000054466"/>
    </source>
</evidence>
<dbReference type="Pfam" id="PF24883">
    <property type="entry name" value="NPHP3_N"/>
    <property type="match status" value="1"/>
</dbReference>
<feature type="domain" description="Nephrocystin 3-like N-terminal" evidence="4">
    <location>
        <begin position="67"/>
        <end position="232"/>
    </location>
</feature>
<evidence type="ECO:0000256" key="1">
    <source>
        <dbReference type="ARBA" id="ARBA00022737"/>
    </source>
</evidence>
<organism evidence="5 6">
    <name type="scientific">Cladophialophora immunda</name>
    <dbReference type="NCBI Taxonomy" id="569365"/>
    <lineage>
        <taxon>Eukaryota</taxon>
        <taxon>Fungi</taxon>
        <taxon>Dikarya</taxon>
        <taxon>Ascomycota</taxon>
        <taxon>Pezizomycotina</taxon>
        <taxon>Eurotiomycetes</taxon>
        <taxon>Chaetothyriomycetidae</taxon>
        <taxon>Chaetothyriales</taxon>
        <taxon>Herpotrichiellaceae</taxon>
        <taxon>Cladophialophora</taxon>
    </lineage>
</organism>
<keyword evidence="6" id="KW-1185">Reference proteome</keyword>
<dbReference type="AlphaFoldDB" id="A0A0D2CSC5"/>
<dbReference type="GeneID" id="27348766"/>
<dbReference type="Gene3D" id="1.25.40.20">
    <property type="entry name" value="Ankyrin repeat-containing domain"/>
    <property type="match status" value="3"/>
</dbReference>
<accession>A0A0D2CSC5</accession>
<evidence type="ECO:0000259" key="4">
    <source>
        <dbReference type="Pfam" id="PF24883"/>
    </source>
</evidence>
<dbReference type="PROSITE" id="PS50088">
    <property type="entry name" value="ANK_REPEAT"/>
    <property type="match status" value="2"/>
</dbReference>
<dbReference type="InterPro" id="IPR027417">
    <property type="entry name" value="P-loop_NTPase"/>
</dbReference>
<reference evidence="5 6" key="1">
    <citation type="submission" date="2015-01" db="EMBL/GenBank/DDBJ databases">
        <title>The Genome Sequence of Cladophialophora immunda CBS83496.</title>
        <authorList>
            <consortium name="The Broad Institute Genomics Platform"/>
            <person name="Cuomo C."/>
            <person name="de Hoog S."/>
            <person name="Gorbushina A."/>
            <person name="Stielow B."/>
            <person name="Teixiera M."/>
            <person name="Abouelleil A."/>
            <person name="Chapman S.B."/>
            <person name="Priest M."/>
            <person name="Young S.K."/>
            <person name="Wortman J."/>
            <person name="Nusbaum C."/>
            <person name="Birren B."/>
        </authorList>
    </citation>
    <scope>NUCLEOTIDE SEQUENCE [LARGE SCALE GENOMIC DNA]</scope>
    <source>
        <strain evidence="5 6">CBS 83496</strain>
    </source>
</reference>
<keyword evidence="2 3" id="KW-0040">ANK repeat</keyword>
<dbReference type="InterPro" id="IPR002110">
    <property type="entry name" value="Ankyrin_rpt"/>
</dbReference>
<name>A0A0D2CSC5_9EURO</name>
<dbReference type="HOGENOM" id="CLU_337381_0_0_1"/>
<evidence type="ECO:0000256" key="2">
    <source>
        <dbReference type="ARBA" id="ARBA00023043"/>
    </source>
</evidence>
<dbReference type="OrthoDB" id="163438at2759"/>
<feature type="repeat" description="ANK" evidence="3">
    <location>
        <begin position="669"/>
        <end position="701"/>
    </location>
</feature>